<keyword evidence="1" id="KW-0433">Leucine-rich repeat</keyword>
<comment type="caution">
    <text evidence="4">The sequence shown here is derived from an EMBL/GenBank/DDBJ whole genome shotgun (WGS) entry which is preliminary data.</text>
</comment>
<dbReference type="AlphaFoldDB" id="A0AAW6FHX5"/>
<evidence type="ECO:0008006" key="6">
    <source>
        <dbReference type="Google" id="ProtNLM"/>
    </source>
</evidence>
<keyword evidence="3" id="KW-0732">Signal</keyword>
<dbReference type="Gene3D" id="3.80.10.10">
    <property type="entry name" value="Ribonuclease Inhibitor"/>
    <property type="match status" value="1"/>
</dbReference>
<accession>A0AAW6FHX5</accession>
<keyword evidence="2" id="KW-0677">Repeat</keyword>
<sequence>MKKIGMLGYGILLMCMTACSHADITMKTDKVEFVEFYLSGTEADEPILIDWGDGSVNEYAGGGKIEHKYAVQESYVIKITGKIRLLDCYNTRSYDCKLLSLDASGNTTLKVLKCDGTGVNSLNVANCTSLYELRCGSNNFTSLDVSKNPALEEVDCGGNKLIFLDVSKNLVLRELKCAANLLTSLDVSKIQTLELLWCFSNQLSILDVSNNKNLSNLNCRKNQLKNIDVRSNTKLNSLDCSENSLMELDIRRNPNLSHVHCADNNLSASALNQIYENLPKPPAPYSAQDPLGLFTIAGSYTLDIRNNPGTVASNRDIAKNKGWEVLEYER</sequence>
<dbReference type="PANTHER" id="PTHR47566">
    <property type="match status" value="1"/>
</dbReference>
<dbReference type="InterPro" id="IPR032675">
    <property type="entry name" value="LRR_dom_sf"/>
</dbReference>
<dbReference type="RefSeq" id="WP_147348204.1">
    <property type="nucleotide sequence ID" value="NZ_CABJFF010000010.1"/>
</dbReference>
<dbReference type="SUPFAM" id="SSF52058">
    <property type="entry name" value="L domain-like"/>
    <property type="match status" value="1"/>
</dbReference>
<dbReference type="EMBL" id="JAQMRD010000009">
    <property type="protein sequence ID" value="MDB9223089.1"/>
    <property type="molecule type" value="Genomic_DNA"/>
</dbReference>
<reference evidence="4" key="1">
    <citation type="submission" date="2023-01" db="EMBL/GenBank/DDBJ databases">
        <title>Human gut microbiome strain richness.</title>
        <authorList>
            <person name="Chen-Liaw A."/>
        </authorList>
    </citation>
    <scope>NUCLEOTIDE SEQUENCE</scope>
    <source>
        <strain evidence="4">RTP21484st1_B7_RTP21484_190118</strain>
    </source>
</reference>
<evidence type="ECO:0000256" key="2">
    <source>
        <dbReference type="ARBA" id="ARBA00022737"/>
    </source>
</evidence>
<protein>
    <recommendedName>
        <fullName evidence="6">Leucine-rich repeat domain-containing protein</fullName>
    </recommendedName>
</protein>
<name>A0AAW6FHX5_9BACT</name>
<gene>
    <name evidence="4" type="ORF">PN645_08735</name>
</gene>
<evidence type="ECO:0000313" key="4">
    <source>
        <dbReference type="EMBL" id="MDB9223089.1"/>
    </source>
</evidence>
<dbReference type="GO" id="GO:0035591">
    <property type="term" value="F:signaling adaptor activity"/>
    <property type="evidence" value="ECO:0007669"/>
    <property type="project" value="TreeGrafter"/>
</dbReference>
<dbReference type="PANTHER" id="PTHR47566:SF1">
    <property type="entry name" value="PROTEIN NUD1"/>
    <property type="match status" value="1"/>
</dbReference>
<dbReference type="Proteomes" id="UP001212263">
    <property type="component" value="Unassembled WGS sequence"/>
</dbReference>
<evidence type="ECO:0000313" key="5">
    <source>
        <dbReference type="Proteomes" id="UP001212263"/>
    </source>
</evidence>
<organism evidence="4 5">
    <name type="scientific">Odoribacter splanchnicus</name>
    <dbReference type="NCBI Taxonomy" id="28118"/>
    <lineage>
        <taxon>Bacteria</taxon>
        <taxon>Pseudomonadati</taxon>
        <taxon>Bacteroidota</taxon>
        <taxon>Bacteroidia</taxon>
        <taxon>Bacteroidales</taxon>
        <taxon>Odoribacteraceae</taxon>
        <taxon>Odoribacter</taxon>
    </lineage>
</organism>
<dbReference type="InterPro" id="IPR052574">
    <property type="entry name" value="CDIRP"/>
</dbReference>
<evidence type="ECO:0000256" key="3">
    <source>
        <dbReference type="SAM" id="SignalP"/>
    </source>
</evidence>
<evidence type="ECO:0000256" key="1">
    <source>
        <dbReference type="ARBA" id="ARBA00022614"/>
    </source>
</evidence>
<feature type="signal peptide" evidence="3">
    <location>
        <begin position="1"/>
        <end position="22"/>
    </location>
</feature>
<feature type="chain" id="PRO_5043622092" description="Leucine-rich repeat domain-containing protein" evidence="3">
    <location>
        <begin position="23"/>
        <end position="330"/>
    </location>
</feature>
<proteinExistence type="predicted"/>